<proteinExistence type="predicted"/>
<dbReference type="Pfam" id="PF13472">
    <property type="entry name" value="Lipase_GDSL_2"/>
    <property type="match status" value="1"/>
</dbReference>
<dbReference type="PANTHER" id="PTHR30383">
    <property type="entry name" value="THIOESTERASE 1/PROTEASE 1/LYSOPHOSPHOLIPASE L1"/>
    <property type="match status" value="1"/>
</dbReference>
<dbReference type="Gene3D" id="3.40.50.1110">
    <property type="entry name" value="SGNH hydrolase"/>
    <property type="match status" value="1"/>
</dbReference>
<feature type="domain" description="SGNH hydrolase-type esterase" evidence="1">
    <location>
        <begin position="51"/>
        <end position="260"/>
    </location>
</feature>
<comment type="caution">
    <text evidence="2">The sequence shown here is derived from an EMBL/GenBank/DDBJ whole genome shotgun (WGS) entry which is preliminary data.</text>
</comment>
<protein>
    <submittedName>
        <fullName evidence="2">GDSL family lipase</fullName>
    </submittedName>
</protein>
<dbReference type="EMBL" id="QSIO01000001">
    <property type="protein sequence ID" value="RHC95689.1"/>
    <property type="molecule type" value="Genomic_DNA"/>
</dbReference>
<sequence length="280" mass="31482">MNLKKMMQGLVFFLTSLLVFVFLFRALLPTASPRMTKPKTAAKEITYTYVALGDSLTEGVGDSTKQGGFVPILAQSLSNENDGQYQPVNYGVAGNTSAQILDRLKKQTDLQKDLKKARVMTLTVGGNDLRKVVVDHLSDFSLSDIQKPLKNYTANLKEIITKARKDNPHLPIYVVGIYNPLYLNFPELTNIQTAVDRWNETTEETIAQFDQVYFVPINDALYKGIDGKMVVSEVSDGKATITNDALYEEDRFHPNNTGYEKMKQVILEKINATKKTWSQK</sequence>
<reference evidence="2 3" key="1">
    <citation type="submission" date="2018-08" db="EMBL/GenBank/DDBJ databases">
        <title>A genome reference for cultivated species of the human gut microbiota.</title>
        <authorList>
            <person name="Zou Y."/>
            <person name="Xue W."/>
            <person name="Luo G."/>
        </authorList>
    </citation>
    <scope>NUCLEOTIDE SEQUENCE [LARGE SCALE GENOMIC DNA]</scope>
    <source>
        <strain evidence="2 3">AM33-3BH</strain>
    </source>
</reference>
<dbReference type="InterPro" id="IPR013830">
    <property type="entry name" value="SGNH_hydro"/>
</dbReference>
<dbReference type="CDD" id="cd04506">
    <property type="entry name" value="SGNH_hydrolase_YpmR_like"/>
    <property type="match status" value="1"/>
</dbReference>
<dbReference type="InterPro" id="IPR036514">
    <property type="entry name" value="SGNH_hydro_sf"/>
</dbReference>
<evidence type="ECO:0000313" key="3">
    <source>
        <dbReference type="Proteomes" id="UP000285773"/>
    </source>
</evidence>
<dbReference type="AlphaFoldDB" id="A0A414CKX6"/>
<dbReference type="SUPFAM" id="SSF52266">
    <property type="entry name" value="SGNH hydrolase"/>
    <property type="match status" value="1"/>
</dbReference>
<organism evidence="2 3">
    <name type="scientific">Streptococcus parasanguinis</name>
    <dbReference type="NCBI Taxonomy" id="1318"/>
    <lineage>
        <taxon>Bacteria</taxon>
        <taxon>Bacillati</taxon>
        <taxon>Bacillota</taxon>
        <taxon>Bacilli</taxon>
        <taxon>Lactobacillales</taxon>
        <taxon>Streptococcaceae</taxon>
        <taxon>Streptococcus</taxon>
    </lineage>
</organism>
<evidence type="ECO:0000313" key="2">
    <source>
        <dbReference type="EMBL" id="RHC95689.1"/>
    </source>
</evidence>
<dbReference type="InterPro" id="IPR051532">
    <property type="entry name" value="Ester_Hydrolysis_Enzymes"/>
</dbReference>
<name>A0A414CKX6_STRPA</name>
<accession>A0A414CKX6</accession>
<gene>
    <name evidence="2" type="ORF">DW820_00730</name>
</gene>
<evidence type="ECO:0000259" key="1">
    <source>
        <dbReference type="Pfam" id="PF13472"/>
    </source>
</evidence>
<dbReference type="GO" id="GO:0004622">
    <property type="term" value="F:phosphatidylcholine lysophospholipase activity"/>
    <property type="evidence" value="ECO:0007669"/>
    <property type="project" value="TreeGrafter"/>
</dbReference>
<dbReference type="RefSeq" id="WP_118095082.1">
    <property type="nucleotide sequence ID" value="NZ_QSIO01000001.1"/>
</dbReference>
<dbReference type="Proteomes" id="UP000285773">
    <property type="component" value="Unassembled WGS sequence"/>
</dbReference>
<dbReference type="PANTHER" id="PTHR30383:SF27">
    <property type="entry name" value="SPORE GERMINATION LIPASE LIPC"/>
    <property type="match status" value="1"/>
</dbReference>